<reference evidence="2 3" key="1">
    <citation type="submission" date="2018-06" db="EMBL/GenBank/DDBJ databases">
        <authorList>
            <person name="Liu Z.-W."/>
        </authorList>
    </citation>
    <scope>NUCLEOTIDE SEQUENCE [LARGE SCALE GENOMIC DNA]</scope>
    <source>
        <strain evidence="2 3">2b14</strain>
    </source>
</reference>
<evidence type="ECO:0000256" key="1">
    <source>
        <dbReference type="SAM" id="MobiDB-lite"/>
    </source>
</evidence>
<protein>
    <submittedName>
        <fullName evidence="2">Uncharacterized protein</fullName>
    </submittedName>
</protein>
<dbReference type="EMBL" id="QMDV01000005">
    <property type="protein sequence ID" value="RAU81585.1"/>
    <property type="molecule type" value="Genomic_DNA"/>
</dbReference>
<evidence type="ECO:0000313" key="2">
    <source>
        <dbReference type="EMBL" id="RAU81585.1"/>
    </source>
</evidence>
<evidence type="ECO:0000313" key="3">
    <source>
        <dbReference type="Proteomes" id="UP000251692"/>
    </source>
</evidence>
<feature type="region of interest" description="Disordered" evidence="1">
    <location>
        <begin position="13"/>
        <end position="64"/>
    </location>
</feature>
<accession>A0A364RBE7</accession>
<dbReference type="Proteomes" id="UP000251692">
    <property type="component" value="Unassembled WGS sequence"/>
</dbReference>
<proteinExistence type="predicted"/>
<sequence length="64" mass="7001">MLMAAGLFTFASCDSPAENNTEEAAEQVEESAEQRADQIEEAGEQQADQMEENTDNMDSTTVIQ</sequence>
<name>A0A364RBE7_9BACT</name>
<feature type="compositionally biased region" description="Acidic residues" evidence="1">
    <location>
        <begin position="39"/>
        <end position="55"/>
    </location>
</feature>
<organism evidence="2 3">
    <name type="scientific">Pontibacter arcticus</name>
    <dbReference type="NCBI Taxonomy" id="2080288"/>
    <lineage>
        <taxon>Bacteria</taxon>
        <taxon>Pseudomonadati</taxon>
        <taxon>Bacteroidota</taxon>
        <taxon>Cytophagia</taxon>
        <taxon>Cytophagales</taxon>
        <taxon>Hymenobacteraceae</taxon>
        <taxon>Pontibacter</taxon>
    </lineage>
</organism>
<feature type="compositionally biased region" description="Acidic residues" evidence="1">
    <location>
        <begin position="20"/>
        <end position="31"/>
    </location>
</feature>
<reference evidence="2 3" key="2">
    <citation type="submission" date="2018-07" db="EMBL/GenBank/DDBJ databases">
        <title>Pontibacter sp. 2b14 genomic sequence and assembly.</title>
        <authorList>
            <person name="Du Z.-J."/>
        </authorList>
    </citation>
    <scope>NUCLEOTIDE SEQUENCE [LARGE SCALE GENOMIC DNA]</scope>
    <source>
        <strain evidence="2 3">2b14</strain>
    </source>
</reference>
<comment type="caution">
    <text evidence="2">The sequence shown here is derived from an EMBL/GenBank/DDBJ whole genome shotgun (WGS) entry which is preliminary data.</text>
</comment>
<dbReference type="AlphaFoldDB" id="A0A364RBE7"/>
<keyword evidence="3" id="KW-1185">Reference proteome</keyword>
<gene>
    <name evidence="2" type="ORF">DP923_15470</name>
</gene>